<gene>
    <name evidence="1" type="ORF">CSCA_3329</name>
</gene>
<organism evidence="1 2">
    <name type="scientific">Clostridium scatologenes</name>
    <dbReference type="NCBI Taxonomy" id="1548"/>
    <lineage>
        <taxon>Bacteria</taxon>
        <taxon>Bacillati</taxon>
        <taxon>Bacillota</taxon>
        <taxon>Clostridia</taxon>
        <taxon>Eubacteriales</taxon>
        <taxon>Clostridiaceae</taxon>
        <taxon>Clostridium</taxon>
    </lineage>
</organism>
<dbReference type="HOGENOM" id="CLU_3249696_0_0_9"/>
<accession>A0A0E3JPS2</accession>
<keyword evidence="2" id="KW-1185">Reference proteome</keyword>
<dbReference type="STRING" id="1548.CSCA_3329"/>
<name>A0A0E3JPS2_CLOSL</name>
<reference evidence="1 2" key="1">
    <citation type="journal article" date="2015" name="J. Biotechnol.">
        <title>Complete genome sequence of a malodorant-producing acetogen, Clostridium scatologenes ATCC 25775(T).</title>
        <authorList>
            <person name="Zhu Z."/>
            <person name="Guo T."/>
            <person name="Zheng H."/>
            <person name="Song T."/>
            <person name="Ouyang P."/>
            <person name="Xie J."/>
        </authorList>
    </citation>
    <scope>NUCLEOTIDE SEQUENCE [LARGE SCALE GENOMIC DNA]</scope>
    <source>
        <strain evidence="1 2">ATCC 25775</strain>
    </source>
</reference>
<dbReference type="AlphaFoldDB" id="A0A0E3JPS2"/>
<dbReference type="EMBL" id="CP009933">
    <property type="protein sequence ID" value="AKA70454.1"/>
    <property type="molecule type" value="Genomic_DNA"/>
</dbReference>
<sequence length="42" mass="4813">MNNHNYLTDKLVLFLSIICAEFIDFKSPPDEKNIFLAIITVA</sequence>
<dbReference type="KEGG" id="csq:CSCA_3329"/>
<protein>
    <submittedName>
        <fullName evidence="1">Uncharacterized protein</fullName>
    </submittedName>
</protein>
<proteinExistence type="predicted"/>
<evidence type="ECO:0000313" key="1">
    <source>
        <dbReference type="EMBL" id="AKA70454.1"/>
    </source>
</evidence>
<dbReference type="Proteomes" id="UP000033115">
    <property type="component" value="Chromosome"/>
</dbReference>
<evidence type="ECO:0000313" key="2">
    <source>
        <dbReference type="Proteomes" id="UP000033115"/>
    </source>
</evidence>